<feature type="repeat" description="TPR" evidence="1">
    <location>
        <begin position="811"/>
        <end position="844"/>
    </location>
</feature>
<dbReference type="InterPro" id="IPR019734">
    <property type="entry name" value="TPR_rpt"/>
</dbReference>
<evidence type="ECO:0000313" key="2">
    <source>
        <dbReference type="EMBL" id="MFC5008265.1"/>
    </source>
</evidence>
<dbReference type="Pfam" id="PF13365">
    <property type="entry name" value="Trypsin_2"/>
    <property type="match status" value="1"/>
</dbReference>
<dbReference type="PROSITE" id="PS50005">
    <property type="entry name" value="TPR"/>
    <property type="match status" value="3"/>
</dbReference>
<reference evidence="3" key="1">
    <citation type="journal article" date="2019" name="Int. J. Syst. Evol. Microbiol.">
        <title>The Global Catalogue of Microorganisms (GCM) 10K type strain sequencing project: providing services to taxonomists for standard genome sequencing and annotation.</title>
        <authorList>
            <consortium name="The Broad Institute Genomics Platform"/>
            <consortium name="The Broad Institute Genome Sequencing Center for Infectious Disease"/>
            <person name="Wu L."/>
            <person name="Ma J."/>
        </authorList>
    </citation>
    <scope>NUCLEOTIDE SEQUENCE [LARGE SCALE GENOMIC DNA]</scope>
    <source>
        <strain evidence="3">CGMCC 4.7152</strain>
    </source>
</reference>
<evidence type="ECO:0000313" key="3">
    <source>
        <dbReference type="Proteomes" id="UP001595912"/>
    </source>
</evidence>
<dbReference type="EMBL" id="JBHSIU010000130">
    <property type="protein sequence ID" value="MFC5008265.1"/>
    <property type="molecule type" value="Genomic_DNA"/>
</dbReference>
<name>A0ABV9WHQ9_9ACTN</name>
<proteinExistence type="predicted"/>
<dbReference type="SUPFAM" id="SSF52540">
    <property type="entry name" value="P-loop containing nucleoside triphosphate hydrolases"/>
    <property type="match status" value="1"/>
</dbReference>
<dbReference type="Pfam" id="PF13424">
    <property type="entry name" value="TPR_12"/>
    <property type="match status" value="5"/>
</dbReference>
<dbReference type="RefSeq" id="WP_380128921.1">
    <property type="nucleotide sequence ID" value="NZ_JBHSIU010000130.1"/>
</dbReference>
<accession>A0ABV9WHQ9</accession>
<dbReference type="InterPro" id="IPR043504">
    <property type="entry name" value="Peptidase_S1_PA_chymotrypsin"/>
</dbReference>
<dbReference type="Gene3D" id="1.25.40.10">
    <property type="entry name" value="Tetratricopeptide repeat domain"/>
    <property type="match status" value="3"/>
</dbReference>
<dbReference type="Proteomes" id="UP001595912">
    <property type="component" value="Unassembled WGS sequence"/>
</dbReference>
<feature type="repeat" description="TPR" evidence="1">
    <location>
        <begin position="1052"/>
        <end position="1085"/>
    </location>
</feature>
<comment type="caution">
    <text evidence="2">The sequence shown here is derived from an EMBL/GenBank/DDBJ whole genome shotgun (WGS) entry which is preliminary data.</text>
</comment>
<dbReference type="Gene3D" id="2.40.10.10">
    <property type="entry name" value="Trypsin-like serine proteases"/>
    <property type="match status" value="1"/>
</dbReference>
<dbReference type="PRINTS" id="PR00364">
    <property type="entry name" value="DISEASERSIST"/>
</dbReference>
<protein>
    <submittedName>
        <fullName evidence="2">Tetratricopeptide repeat protein</fullName>
    </submittedName>
</protein>
<dbReference type="Gene3D" id="3.40.50.300">
    <property type="entry name" value="P-loop containing nucleotide triphosphate hydrolases"/>
    <property type="match status" value="1"/>
</dbReference>
<dbReference type="InterPro" id="IPR009003">
    <property type="entry name" value="Peptidase_S1_PA"/>
</dbReference>
<dbReference type="SUPFAM" id="SSF48452">
    <property type="entry name" value="TPR-like"/>
    <property type="match status" value="3"/>
</dbReference>
<keyword evidence="1" id="KW-0802">TPR repeat</keyword>
<sequence length="1187" mass="128255">MRLVAFDPRRLAEIMVTDPVGPGRRGTGYRVTTTTVLTAAHVIAGAQSVSVRFDAQRPTEWAVTGRPEWCDNTTDLAVLRITPLDAEPVLQAGYVRLADVGVFVDAHTAGFPWWKLRRQVHDQDGPFALRDLHHATGRIAVASNRRTGRLEVEVSAPRDIPEAARSPWEGMSGAPLWVADRIVGVIAEHHRHEGPNWLTAIRIDRCLDAAGVDRPELAELLGLSASPNALIDITGTAPSPVTVHTVLPPIAEFTGRAQEILAVTARVTGAAQAGQVVAIHAIDGMPGVGKTALATRLWHLLADQFPQRLFVDLHAHTPGMIPADPADALAGLLRTVGVDPRQLPDGLEQRAALWRERMAGQHTLLVLDNAASSAQVNPLLPGSSHSLVLITSRRHLGDLATTAVDMSLDALPPDEAAQMFVLLAPRAASDPDQVAEIVALCGHLPLAIRLVARLFAKHHQWSMADLISRTTAKLLTVRVEHETIAAAFDLSYQDLTAEQQRFFRTLSLHPGGEFDLHAAAALTGLRLEDAGDQLETLFGEHLLDEVEYDRYRMHDLIAAYARTHAARVPADQNEHAVGQLLDYYQHTAAVAAGRMSRTFWHARSSTTPLSTPAPDLPDYTSATAWLRDERANLLACIHHVRRDHHQHDRLIDLTAGLAALLRLDGPWAQAIELHTQAVNICQDLGDQPGQAAALLDLGIARRLADDKPAATQDLQQALDIYGDLGDRVGQAAALVAMGTTRRQVGAYPAATQDLQQALDICQELDDRLGQAAALVELGTVRYLTDDYAAATQDLQLALDICQELDHRLGQADALIVLGGVRYETGSYGEATESLEQALAIYEDLGGRLGQGGALVALGRVRYMTGDSAGATRDLQRALDIYKDLGTPVGQADALNSLGGVRYETGDYAGAVQYLQQALDIYLDLGDPLGQGNALTNLGNVRCLTADYPGATRDLQRALNIYKDLGDRLGQANVLAILGGLVRCLTGDYAGAVQHLQQALDVYLDLGDRLGQAGALNDLGRVWCLTGDYAKASHDVRQALDIYQDLGVRLGQAGALNNLGRLWCLTGDYAKASHDLRQALDIYQDLGFPRGEVDVLNNIGALRRVSGDLVEAPQWHRQALQLACQINSEWDEAHARAGLGRCARAAGDRTEALHHLRGALAIFQRIGTVEATEVAAEVADLASEQHPD</sequence>
<feature type="repeat" description="TPR" evidence="1">
    <location>
        <begin position="891"/>
        <end position="924"/>
    </location>
</feature>
<evidence type="ECO:0000256" key="1">
    <source>
        <dbReference type="PROSITE-ProRule" id="PRU00339"/>
    </source>
</evidence>
<dbReference type="SUPFAM" id="SSF50494">
    <property type="entry name" value="Trypsin-like serine proteases"/>
    <property type="match status" value="1"/>
</dbReference>
<dbReference type="InterPro" id="IPR027417">
    <property type="entry name" value="P-loop_NTPase"/>
</dbReference>
<dbReference type="InterPro" id="IPR011990">
    <property type="entry name" value="TPR-like_helical_dom_sf"/>
</dbReference>
<keyword evidence="3" id="KW-1185">Reference proteome</keyword>
<dbReference type="PANTHER" id="PTHR47691">
    <property type="entry name" value="REGULATOR-RELATED"/>
    <property type="match status" value="1"/>
</dbReference>
<organism evidence="2 3">
    <name type="scientific">Dactylosporangium cerinum</name>
    <dbReference type="NCBI Taxonomy" id="1434730"/>
    <lineage>
        <taxon>Bacteria</taxon>
        <taxon>Bacillati</taxon>
        <taxon>Actinomycetota</taxon>
        <taxon>Actinomycetes</taxon>
        <taxon>Micromonosporales</taxon>
        <taxon>Micromonosporaceae</taxon>
        <taxon>Dactylosporangium</taxon>
    </lineage>
</organism>
<dbReference type="SMART" id="SM00028">
    <property type="entry name" value="TPR"/>
    <property type="match status" value="13"/>
</dbReference>
<dbReference type="PANTHER" id="PTHR47691:SF3">
    <property type="entry name" value="HTH-TYPE TRANSCRIPTIONAL REGULATOR RV0890C-RELATED"/>
    <property type="match status" value="1"/>
</dbReference>
<gene>
    <name evidence="2" type="ORF">ACFPIJ_61940</name>
</gene>